<organism evidence="2">
    <name type="scientific">Oryza coarctata</name>
    <name type="common">Wild rice</name>
    <name type="synonym">Porteresia coarctata</name>
    <dbReference type="NCBI Taxonomy" id="77588"/>
    <lineage>
        <taxon>Eukaryota</taxon>
        <taxon>Viridiplantae</taxon>
        <taxon>Streptophyta</taxon>
        <taxon>Embryophyta</taxon>
        <taxon>Tracheophyta</taxon>
        <taxon>Spermatophyta</taxon>
        <taxon>Magnoliopsida</taxon>
        <taxon>Liliopsida</taxon>
        <taxon>Poales</taxon>
        <taxon>Poaceae</taxon>
        <taxon>BOP clade</taxon>
        <taxon>Oryzoideae</taxon>
        <taxon>Oryzeae</taxon>
        <taxon>Oryzinae</taxon>
        <taxon>Oryza</taxon>
    </lineage>
</organism>
<sequence length="316" mass="34808">MLVDMKNLSALESLRLGGSQPHGNIKDLVDKLPHGITSDKPARAGNFTGSFYLDLSNNHLTGVIPSDTACTIPRLWHLDLAGNNLTGPIPLIENSSLSELILRSNKLRGQIPKLHRNISVLDISINFLSGPLPIDIGSPNLHALILSSSYLIGQIQESICESPQYMLILGLSNNFLEGAFPQCFQMQSLAFLLLCHNSFSGKLSSFLRNSSVINYVDLSWNKFSGTLPQWIEQMSTSQILKISTIFSLAANNISGAIPLSLSNLRIMTGKHPTILEIDWFQAYIDFVDGSPGGIFSVVMKHQELQYGDRLIAFLMR</sequence>
<protein>
    <submittedName>
        <fullName evidence="2">NBS-LRR disease resistance protein family-2</fullName>
    </submittedName>
</protein>
<proteinExistence type="predicted"/>
<dbReference type="Gene3D" id="3.80.10.10">
    <property type="entry name" value="Ribonuclease Inhibitor"/>
    <property type="match status" value="1"/>
</dbReference>
<dbReference type="EMBL" id="GQ203301">
    <property type="protein sequence ID" value="ACS49648.1"/>
    <property type="molecule type" value="Genomic_DNA"/>
</dbReference>
<name>E0CWA4_ORYCO</name>
<reference evidence="2" key="1">
    <citation type="submission" date="2009-05" db="EMBL/GenBank/DDBJ databases">
        <authorList>
            <person name="Ammiraju J.S.S."/>
            <person name="Lu F."/>
            <person name="Sanyal A."/>
            <person name="Song X."/>
            <person name="Jiang N."/>
            <person name="Pontaroli A.C."/>
            <person name="Rambo T."/>
            <person name="Currie J."/>
            <person name="Kollura K."/>
            <person name="Talag J."/>
            <person name="Fan C."/>
            <person name="Goicoechea J.L."/>
            <person name="Zuccolo A."/>
            <person name="Bennetzen J.L."/>
            <person name="Chen M."/>
            <person name="Jackson S."/>
            <person name="Wing R.A."/>
        </authorList>
    </citation>
    <scope>NUCLEOTIDE SEQUENCE</scope>
</reference>
<dbReference type="AlphaFoldDB" id="E0CWA4"/>
<gene>
    <name evidence="2" type="ORF">OC_Ba202M20.4</name>
</gene>
<dbReference type="InterPro" id="IPR032675">
    <property type="entry name" value="LRR_dom_sf"/>
</dbReference>
<comment type="subcellular location">
    <subcellularLocation>
        <location evidence="1">Cell envelope</location>
    </subcellularLocation>
</comment>
<reference evidence="2" key="2">
    <citation type="journal article" date="2010" name="Plant J.">
        <title>Spatio-temporal patterns of genome evolution in allotetraploid species of the genus Oryza.</title>
        <authorList>
            <person name="Ammiraju J.S."/>
            <person name="Fan C."/>
            <person name="Yu Y."/>
            <person name="Song X."/>
            <person name="Cranston K.A."/>
            <person name="Pontaroli A.C."/>
            <person name="Lu F."/>
            <person name="Sanyal A."/>
            <person name="Jiang N."/>
            <person name="Rambo T."/>
            <person name="Currie J."/>
            <person name="Collura K."/>
            <person name="Talag J."/>
            <person name="Bennetzen J.L."/>
            <person name="Chen M."/>
            <person name="Jackson S."/>
            <person name="Wing R.A."/>
        </authorList>
    </citation>
    <scope>NUCLEOTIDE SEQUENCE</scope>
</reference>
<dbReference type="InterPro" id="IPR001611">
    <property type="entry name" value="Leu-rich_rpt"/>
</dbReference>
<dbReference type="Pfam" id="PF00560">
    <property type="entry name" value="LRR_1"/>
    <property type="match status" value="3"/>
</dbReference>
<evidence type="ECO:0000313" key="2">
    <source>
        <dbReference type="EMBL" id="ACS49648.1"/>
    </source>
</evidence>
<dbReference type="PANTHER" id="PTHR48059:SF30">
    <property type="entry name" value="OS06G0587000 PROTEIN"/>
    <property type="match status" value="1"/>
</dbReference>
<evidence type="ECO:0000256" key="1">
    <source>
        <dbReference type="ARBA" id="ARBA00004196"/>
    </source>
</evidence>
<dbReference type="InterPro" id="IPR051848">
    <property type="entry name" value="PGIP"/>
</dbReference>
<dbReference type="PANTHER" id="PTHR48059">
    <property type="entry name" value="POLYGALACTURONASE INHIBITOR 1"/>
    <property type="match status" value="1"/>
</dbReference>
<dbReference type="SUPFAM" id="SSF52058">
    <property type="entry name" value="L domain-like"/>
    <property type="match status" value="1"/>
</dbReference>
<accession>E0CWA4</accession>